<organism evidence="2 3">
    <name type="scientific">Musa balbisiana</name>
    <name type="common">Banana</name>
    <dbReference type="NCBI Taxonomy" id="52838"/>
    <lineage>
        <taxon>Eukaryota</taxon>
        <taxon>Viridiplantae</taxon>
        <taxon>Streptophyta</taxon>
        <taxon>Embryophyta</taxon>
        <taxon>Tracheophyta</taxon>
        <taxon>Spermatophyta</taxon>
        <taxon>Magnoliopsida</taxon>
        <taxon>Liliopsida</taxon>
        <taxon>Zingiberales</taxon>
        <taxon>Musaceae</taxon>
        <taxon>Musa</taxon>
    </lineage>
</organism>
<evidence type="ECO:0000313" key="3">
    <source>
        <dbReference type="Proteomes" id="UP000317650"/>
    </source>
</evidence>
<name>A0A4S8JF37_MUSBA</name>
<keyword evidence="1" id="KW-0812">Transmembrane</keyword>
<feature type="transmembrane region" description="Helical" evidence="1">
    <location>
        <begin position="92"/>
        <end position="111"/>
    </location>
</feature>
<accession>A0A4S8JF37</accession>
<proteinExistence type="predicted"/>
<dbReference type="Pfam" id="PF04749">
    <property type="entry name" value="PLAC8"/>
    <property type="match status" value="1"/>
</dbReference>
<dbReference type="PANTHER" id="PTHR15907">
    <property type="entry name" value="DUF614 FAMILY PROTEIN-RELATED"/>
    <property type="match status" value="1"/>
</dbReference>
<sequence>MYPSKPDPYYPPPPQPTGPYYRTARPTTGVPVPLAPGVFHIQAPVTGPWSTGLCDCCDDVGNCCITCFCPCVTFGQIAEIIDKGSTSCGVSGALYALLASVTFGPCFYSCFYRSKLRRQYGLKEEPCADCLVHCCCCEYCSLCQMYRELKRRGFDMSIGSIATLSLSLHRSLVLPVDCCRYSKLSLSLSLSLSLFLSSSLSSA</sequence>
<protein>
    <submittedName>
        <fullName evidence="2">Uncharacterized protein</fullName>
    </submittedName>
</protein>
<dbReference type="AlphaFoldDB" id="A0A4S8JF37"/>
<dbReference type="Proteomes" id="UP000317650">
    <property type="component" value="Chromosome 7"/>
</dbReference>
<keyword evidence="3" id="KW-1185">Reference proteome</keyword>
<comment type="caution">
    <text evidence="2">The sequence shown here is derived from an EMBL/GenBank/DDBJ whole genome shotgun (WGS) entry which is preliminary data.</text>
</comment>
<keyword evidence="1" id="KW-0472">Membrane</keyword>
<evidence type="ECO:0000313" key="2">
    <source>
        <dbReference type="EMBL" id="THU60069.1"/>
    </source>
</evidence>
<keyword evidence="1" id="KW-1133">Transmembrane helix</keyword>
<evidence type="ECO:0000256" key="1">
    <source>
        <dbReference type="SAM" id="Phobius"/>
    </source>
</evidence>
<gene>
    <name evidence="2" type="ORF">C4D60_Mb07t08750</name>
</gene>
<reference evidence="2 3" key="1">
    <citation type="journal article" date="2019" name="Nat. Plants">
        <title>Genome sequencing of Musa balbisiana reveals subgenome evolution and function divergence in polyploid bananas.</title>
        <authorList>
            <person name="Yao X."/>
        </authorList>
    </citation>
    <scope>NUCLEOTIDE SEQUENCE [LARGE SCALE GENOMIC DNA]</scope>
    <source>
        <strain evidence="3">cv. DH-PKW</strain>
        <tissue evidence="2">Leaves</tissue>
    </source>
</reference>
<dbReference type="InterPro" id="IPR006461">
    <property type="entry name" value="PLAC_motif_containing"/>
</dbReference>
<dbReference type="EMBL" id="PYDT01000005">
    <property type="protein sequence ID" value="THU60069.1"/>
    <property type="molecule type" value="Genomic_DNA"/>
</dbReference>
<dbReference type="NCBIfam" id="TIGR01571">
    <property type="entry name" value="A_thal_Cys_rich"/>
    <property type="match status" value="1"/>
</dbReference>